<dbReference type="PROSITE" id="PS51741">
    <property type="entry name" value="F_BAR"/>
    <property type="match status" value="1"/>
</dbReference>
<evidence type="ECO:0000256" key="1">
    <source>
        <dbReference type="ARBA" id="ARBA00023054"/>
    </source>
</evidence>
<sequence>MRPLKSSDIRNQLNEQLRCLENRLEIQVAMVQEIQEFFRRKAEVELEYSRNLEKLVKSTKLRHRQEKQKREHWSLFSTFTCWQQLLDITKKESRDHGSYGDVCNNQLAHRLGDIIDNSRRIFNRCKNVGDESHEEIMKALTELQSAMKTYHAYQSDSKSAEAKLKTVETQKAKLEQQLAGKNATSNRKLKSFNRQTEKRETKYMDNKKKALKARNDYLLGIESANASINRYFADDCSDLMDCMDFGYHNSVRCSMLVYQSCHKNLAKGHNNACEVVNKCVGDLDAQSDKQRFIELYNSAFMLPKKFEFQPYRGDEVQQVSAQKSVQDDILQRYHAIGDRLRDLRLENDEVWKTLEETEKSLNDKINIKDYDVSTFFLEENHPPKSPHEAAKRRGIE</sequence>
<evidence type="ECO:0000259" key="4">
    <source>
        <dbReference type="PROSITE" id="PS51741"/>
    </source>
</evidence>
<keyword evidence="1 2" id="KW-0175">Coiled coil</keyword>
<evidence type="ECO:0000256" key="3">
    <source>
        <dbReference type="SAM" id="Coils"/>
    </source>
</evidence>
<keyword evidence="6" id="KW-1185">Reference proteome</keyword>
<proteinExistence type="predicted"/>
<dbReference type="Gene3D" id="1.20.1270.60">
    <property type="entry name" value="Arfaptin homology (AH) domain/BAR domain"/>
    <property type="match status" value="1"/>
</dbReference>
<dbReference type="SMART" id="SM00055">
    <property type="entry name" value="FCH"/>
    <property type="match status" value="1"/>
</dbReference>
<accession>A0A8S3SW40</accession>
<evidence type="ECO:0000256" key="2">
    <source>
        <dbReference type="PROSITE-ProRule" id="PRU01077"/>
    </source>
</evidence>
<name>A0A8S3SW40_MYTED</name>
<dbReference type="AlphaFoldDB" id="A0A8S3SW40"/>
<dbReference type="InterPro" id="IPR027267">
    <property type="entry name" value="AH/BAR_dom_sf"/>
</dbReference>
<comment type="caution">
    <text evidence="5">The sequence shown here is derived from an EMBL/GenBank/DDBJ whole genome shotgun (WGS) entry which is preliminary data.</text>
</comment>
<evidence type="ECO:0000313" key="5">
    <source>
        <dbReference type="EMBL" id="CAG2220952.1"/>
    </source>
</evidence>
<evidence type="ECO:0000313" key="6">
    <source>
        <dbReference type="Proteomes" id="UP000683360"/>
    </source>
</evidence>
<dbReference type="FunFam" id="1.20.1270.60:FF:000094">
    <property type="entry name" value="SLIT-ROBO Rho GTPase-activating 2 protein"/>
    <property type="match status" value="1"/>
</dbReference>
<gene>
    <name evidence="5" type="ORF">MEDL_34424</name>
</gene>
<reference evidence="5" key="1">
    <citation type="submission" date="2021-03" db="EMBL/GenBank/DDBJ databases">
        <authorList>
            <person name="Bekaert M."/>
        </authorList>
    </citation>
    <scope>NUCLEOTIDE SEQUENCE</scope>
</reference>
<dbReference type="PANTHER" id="PTHR14166">
    <property type="entry name" value="SLIT-ROBO RHO GTPASE ACTIVATING PROTEIN"/>
    <property type="match status" value="1"/>
</dbReference>
<dbReference type="EMBL" id="CAJPWZ010001674">
    <property type="protein sequence ID" value="CAG2220952.1"/>
    <property type="molecule type" value="Genomic_DNA"/>
</dbReference>
<dbReference type="SUPFAM" id="SSF103657">
    <property type="entry name" value="BAR/IMD domain-like"/>
    <property type="match status" value="1"/>
</dbReference>
<feature type="domain" description="F-BAR" evidence="4">
    <location>
        <begin position="4"/>
        <end position="288"/>
    </location>
</feature>
<organism evidence="5 6">
    <name type="scientific">Mytilus edulis</name>
    <name type="common">Blue mussel</name>
    <dbReference type="NCBI Taxonomy" id="6550"/>
    <lineage>
        <taxon>Eukaryota</taxon>
        <taxon>Metazoa</taxon>
        <taxon>Spiralia</taxon>
        <taxon>Lophotrochozoa</taxon>
        <taxon>Mollusca</taxon>
        <taxon>Bivalvia</taxon>
        <taxon>Autobranchia</taxon>
        <taxon>Pteriomorphia</taxon>
        <taxon>Mytilida</taxon>
        <taxon>Mytiloidea</taxon>
        <taxon>Mytilidae</taxon>
        <taxon>Mytilinae</taxon>
        <taxon>Mytilus</taxon>
    </lineage>
</organism>
<dbReference type="InterPro" id="IPR051627">
    <property type="entry name" value="SLIT-ROBO_RhoGAP"/>
</dbReference>
<dbReference type="InterPro" id="IPR031160">
    <property type="entry name" value="F_BAR_dom"/>
</dbReference>
<dbReference type="OrthoDB" id="5981864at2759"/>
<feature type="coiled-coil region" evidence="3">
    <location>
        <begin position="157"/>
        <end position="184"/>
    </location>
</feature>
<protein>
    <submittedName>
        <fullName evidence="5">SRGAP</fullName>
    </submittedName>
</protein>
<dbReference type="Pfam" id="PF00611">
    <property type="entry name" value="FCH"/>
    <property type="match status" value="1"/>
</dbReference>
<dbReference type="InterPro" id="IPR001060">
    <property type="entry name" value="FCH_dom"/>
</dbReference>
<dbReference type="Proteomes" id="UP000683360">
    <property type="component" value="Unassembled WGS sequence"/>
</dbReference>
<dbReference type="CDD" id="cd07656">
    <property type="entry name" value="F-BAR_srGAP"/>
    <property type="match status" value="1"/>
</dbReference>